<evidence type="ECO:0000256" key="1">
    <source>
        <dbReference type="ARBA" id="ARBA00022676"/>
    </source>
</evidence>
<dbReference type="RefSeq" id="WP_272744915.1">
    <property type="nucleotide sequence ID" value="NZ_JAQQKV010000002.1"/>
</dbReference>
<sequence>MYNLTHSPIVLTANPERVVLRPFSISVQPTGSAQGSASRAHRICNQLVSLTREQCQAELANVNRDFQGRHWQTREIFIDRFRQIQDMIGGMDNLDDDHRALIGAYFSHEYSFEAAAVMNPSVVPHPDQSGMAEDSVRFIMSLRTVGEGHISTISFREGVFHRDGTIELKDESDFVVAASPIHNVGADGPVDLRRHSACNISSTVIFPITRAQSNGLEDLRMVHFTDEGGRSTYIGSYTAYSGREIGCELFETDDFVTFRLSPFRGEASRHKGLALFPRKINGRYAAIGRLDHESLYYLESDDLTVWNYGDRFIEPVYPWELVQMGNCGSPIELDEGWLLLTHGVGAMRRYSLAAALLDRHDPRKVIARSTLPLLSPDEETREGYVPNVVYTCGGMRAGDWIMIPYGVADSSIRFVSARIGDILSHLGIGAAQTAATPPEPVVARAE</sequence>
<organism evidence="4 5">
    <name type="scientific">Asticcacaulis machinosus</name>
    <dbReference type="NCBI Taxonomy" id="2984211"/>
    <lineage>
        <taxon>Bacteria</taxon>
        <taxon>Pseudomonadati</taxon>
        <taxon>Pseudomonadota</taxon>
        <taxon>Alphaproteobacteria</taxon>
        <taxon>Caulobacterales</taxon>
        <taxon>Caulobacteraceae</taxon>
        <taxon>Asticcacaulis</taxon>
    </lineage>
</organism>
<dbReference type="PANTHER" id="PTHR34106">
    <property type="entry name" value="GLYCOSIDASE"/>
    <property type="match status" value="1"/>
</dbReference>
<gene>
    <name evidence="4" type="ORF">PQU98_10600</name>
</gene>
<reference evidence="4 5" key="1">
    <citation type="submission" date="2023-01" db="EMBL/GenBank/DDBJ databases">
        <title>Novel species of the genus Asticcacaulis isolated from rivers.</title>
        <authorList>
            <person name="Lu H."/>
        </authorList>
    </citation>
    <scope>NUCLEOTIDE SEQUENCE [LARGE SCALE GENOMIC DNA]</scope>
    <source>
        <strain evidence="4 5">LKC15W</strain>
    </source>
</reference>
<evidence type="ECO:0000256" key="2">
    <source>
        <dbReference type="ARBA" id="ARBA00022679"/>
    </source>
</evidence>
<comment type="similarity">
    <text evidence="3">Belongs to the glycosyl hydrolase 130 family.</text>
</comment>
<dbReference type="GO" id="GO:0016787">
    <property type="term" value="F:hydrolase activity"/>
    <property type="evidence" value="ECO:0007669"/>
    <property type="project" value="UniProtKB-KW"/>
</dbReference>
<dbReference type="SUPFAM" id="SSF75005">
    <property type="entry name" value="Arabinanase/levansucrase/invertase"/>
    <property type="match status" value="1"/>
</dbReference>
<keyword evidence="4" id="KW-0378">Hydrolase</keyword>
<dbReference type="PANTHER" id="PTHR34106:SF4">
    <property type="entry name" value="BLL5143 PROTEIN"/>
    <property type="match status" value="1"/>
</dbReference>
<accession>A0ABT5HK08</accession>
<dbReference type="InterPro" id="IPR023296">
    <property type="entry name" value="Glyco_hydro_beta-prop_sf"/>
</dbReference>
<evidence type="ECO:0000313" key="5">
    <source>
        <dbReference type="Proteomes" id="UP001218579"/>
    </source>
</evidence>
<evidence type="ECO:0000313" key="4">
    <source>
        <dbReference type="EMBL" id="MDC7676582.1"/>
    </source>
</evidence>
<dbReference type="Pfam" id="PF04041">
    <property type="entry name" value="Glyco_hydro_130"/>
    <property type="match status" value="1"/>
</dbReference>
<evidence type="ECO:0000256" key="3">
    <source>
        <dbReference type="ARBA" id="ARBA00024356"/>
    </source>
</evidence>
<dbReference type="Proteomes" id="UP001218579">
    <property type="component" value="Unassembled WGS sequence"/>
</dbReference>
<name>A0ABT5HK08_9CAUL</name>
<comment type="caution">
    <text evidence="4">The sequence shown here is derived from an EMBL/GenBank/DDBJ whole genome shotgun (WGS) entry which is preliminary data.</text>
</comment>
<dbReference type="EMBL" id="JAQQKV010000002">
    <property type="protein sequence ID" value="MDC7676582.1"/>
    <property type="molecule type" value="Genomic_DNA"/>
</dbReference>
<protein>
    <submittedName>
        <fullName evidence="4">Glycoside hydrolase family 130 protein</fullName>
    </submittedName>
</protein>
<keyword evidence="2" id="KW-0808">Transferase</keyword>
<keyword evidence="1" id="KW-0328">Glycosyltransferase</keyword>
<dbReference type="Gene3D" id="2.115.10.20">
    <property type="entry name" value="Glycosyl hydrolase domain, family 43"/>
    <property type="match status" value="1"/>
</dbReference>
<proteinExistence type="inferred from homology"/>
<dbReference type="CDD" id="cd18613">
    <property type="entry name" value="GH130"/>
    <property type="match status" value="1"/>
</dbReference>
<dbReference type="InterPro" id="IPR007184">
    <property type="entry name" value="Mannoside_phosphorylase"/>
</dbReference>
<keyword evidence="5" id="KW-1185">Reference proteome</keyword>